<dbReference type="AlphaFoldDB" id="A0ABD3VNP0"/>
<feature type="region of interest" description="Disordered" evidence="1">
    <location>
        <begin position="1"/>
        <end position="42"/>
    </location>
</feature>
<proteinExistence type="predicted"/>
<dbReference type="CDD" id="cd14726">
    <property type="entry name" value="TraB_PrgY-like"/>
    <property type="match status" value="1"/>
</dbReference>
<name>A0ABD3VNP0_SINWO</name>
<keyword evidence="4" id="KW-1185">Reference proteome</keyword>
<accession>A0ABD3VNP0</accession>
<dbReference type="Proteomes" id="UP001634394">
    <property type="component" value="Unassembled WGS sequence"/>
</dbReference>
<evidence type="ECO:0000313" key="3">
    <source>
        <dbReference type="EMBL" id="KAL3862313.1"/>
    </source>
</evidence>
<keyword evidence="2" id="KW-0472">Membrane</keyword>
<evidence type="ECO:0000256" key="1">
    <source>
        <dbReference type="SAM" id="MobiDB-lite"/>
    </source>
</evidence>
<evidence type="ECO:0000313" key="4">
    <source>
        <dbReference type="Proteomes" id="UP001634394"/>
    </source>
</evidence>
<feature type="compositionally biased region" description="Basic and acidic residues" evidence="1">
    <location>
        <begin position="1"/>
        <end position="37"/>
    </location>
</feature>
<protein>
    <recommendedName>
        <fullName evidence="5">TraB domain-containing protein</fullName>
    </recommendedName>
</protein>
<comment type="caution">
    <text evidence="3">The sequence shown here is derived from an EMBL/GenBank/DDBJ whole genome shotgun (WGS) entry which is preliminary data.</text>
</comment>
<sequence>MEIDKNEDASSSEIQEKISDKSMDPRKEPFKDKDRNSPKCKTKGIYMTVEEDQGDNARHACSDDIVSVKEPENAKAPTTEHILSIDPSNLNLPSTVTVLDTNWGSRVYVVGTHHFSLESQEDVAKTIRATQPNVVVMELCLSRIYVLLLDEKTHFEKEKNISLRTMIRVIKQDGFMHGLMKILFLSRNARRTKIFGMASGGEFRRAMQEAQLVPNCKVHLGDRLSCITFKRCLHASSFFEKLKFIWHLITSKGPISQDVEKLLRKDSISEILTNMRREFPNFTRVFIEEKNIFLANSLKFAAQPIHLSTGDQMPTVVVGVVGMAHVPGIVDVWKQNVYDIRNIMTVPEESMIMNFWGISMVAGFIGLISYGCFQLYKLT</sequence>
<organism evidence="3 4">
    <name type="scientific">Sinanodonta woodiana</name>
    <name type="common">Chinese pond mussel</name>
    <name type="synonym">Anodonta woodiana</name>
    <dbReference type="NCBI Taxonomy" id="1069815"/>
    <lineage>
        <taxon>Eukaryota</taxon>
        <taxon>Metazoa</taxon>
        <taxon>Spiralia</taxon>
        <taxon>Lophotrochozoa</taxon>
        <taxon>Mollusca</taxon>
        <taxon>Bivalvia</taxon>
        <taxon>Autobranchia</taxon>
        <taxon>Heteroconchia</taxon>
        <taxon>Palaeoheterodonta</taxon>
        <taxon>Unionida</taxon>
        <taxon>Unionoidea</taxon>
        <taxon>Unionidae</taxon>
        <taxon>Unioninae</taxon>
        <taxon>Sinanodonta</taxon>
    </lineage>
</organism>
<dbReference type="InterPro" id="IPR002816">
    <property type="entry name" value="TraB/PrgY/GumN_fam"/>
</dbReference>
<dbReference type="PANTHER" id="PTHR21530:SF7">
    <property type="entry name" value="TRAB DOMAIN-CONTAINING PROTEIN"/>
    <property type="match status" value="1"/>
</dbReference>
<dbReference type="PANTHER" id="PTHR21530">
    <property type="entry name" value="PHEROMONE SHUTDOWN PROTEIN"/>
    <property type="match status" value="1"/>
</dbReference>
<evidence type="ECO:0000256" key="2">
    <source>
        <dbReference type="SAM" id="Phobius"/>
    </source>
</evidence>
<keyword evidence="2" id="KW-1133">Transmembrane helix</keyword>
<feature type="transmembrane region" description="Helical" evidence="2">
    <location>
        <begin position="351"/>
        <end position="373"/>
    </location>
</feature>
<dbReference type="Pfam" id="PF01963">
    <property type="entry name" value="TraB_PrgY_gumN"/>
    <property type="match status" value="1"/>
</dbReference>
<keyword evidence="2" id="KW-0812">Transmembrane</keyword>
<gene>
    <name evidence="3" type="ORF">ACJMK2_008291</name>
</gene>
<reference evidence="3 4" key="1">
    <citation type="submission" date="2024-11" db="EMBL/GenBank/DDBJ databases">
        <title>Chromosome-level genome assembly of the freshwater bivalve Anodonta woodiana.</title>
        <authorList>
            <person name="Chen X."/>
        </authorList>
    </citation>
    <scope>NUCLEOTIDE SEQUENCE [LARGE SCALE GENOMIC DNA]</scope>
    <source>
        <strain evidence="3">MN2024</strain>
        <tissue evidence="3">Gills</tissue>
    </source>
</reference>
<evidence type="ECO:0008006" key="5">
    <source>
        <dbReference type="Google" id="ProtNLM"/>
    </source>
</evidence>
<dbReference type="EMBL" id="JBJQND010000011">
    <property type="protein sequence ID" value="KAL3862313.1"/>
    <property type="molecule type" value="Genomic_DNA"/>
</dbReference>
<dbReference type="InterPro" id="IPR046345">
    <property type="entry name" value="TraB_PrgY-like"/>
</dbReference>